<feature type="transmembrane region" description="Helical" evidence="7">
    <location>
        <begin position="156"/>
        <end position="175"/>
    </location>
</feature>
<evidence type="ECO:0000256" key="1">
    <source>
        <dbReference type="ARBA" id="ARBA00004141"/>
    </source>
</evidence>
<dbReference type="Proteomes" id="UP001149009">
    <property type="component" value="Unassembled WGS sequence"/>
</dbReference>
<feature type="transmembrane region" description="Helical" evidence="7">
    <location>
        <begin position="72"/>
        <end position="90"/>
    </location>
</feature>
<sequence length="318" mass="32986">MHGNLGAAHALLVAVLGIAGLSGMDALAKHLGATLTTAQIVFFRFAGTAVWLGLFIWFTGRAWPKPRYLKRHALRAVVMCMTAFLFFYGVTHLPLAIATALAMSAPIYVAILSVLFLKEPMGRSIGVAIALGVAGSMIIIFAGGEPVSATGEPSPLAWAAAVLAPLTYATGIVLLKSHSASADEGAAAITFAQAAVSGLIALPFAVPGFVTPAAGQWPLVALLGILGAFGYLLFIAALRSLPASVFALVDYTALLWAAFFGYIIFSEVPDASLWLGGALIITACFIGVQFARRPRPVPITPPPVHPEAAAIPPSSPES</sequence>
<dbReference type="EMBL" id="JAODNV010000006">
    <property type="protein sequence ID" value="MCT8989752.1"/>
    <property type="molecule type" value="Genomic_DNA"/>
</dbReference>
<feature type="transmembrane region" description="Helical" evidence="7">
    <location>
        <begin position="96"/>
        <end position="117"/>
    </location>
</feature>
<dbReference type="InterPro" id="IPR000620">
    <property type="entry name" value="EamA_dom"/>
</dbReference>
<evidence type="ECO:0000256" key="6">
    <source>
        <dbReference type="SAM" id="MobiDB-lite"/>
    </source>
</evidence>
<dbReference type="InterPro" id="IPR037185">
    <property type="entry name" value="EmrE-like"/>
</dbReference>
<reference evidence="9" key="1">
    <citation type="submission" date="2022-08" db="EMBL/GenBank/DDBJ databases">
        <title>Chelativorans sichuanense sp. nov., a paraffin oil-degrading bacterium isolated from a mixture of oil-based drill cuttings and paddy soil.</title>
        <authorList>
            <person name="Yu J."/>
            <person name="Liu H."/>
            <person name="Chen Q."/>
        </authorList>
    </citation>
    <scope>NUCLEOTIDE SEQUENCE</scope>
    <source>
        <strain evidence="9">SCAU 2101</strain>
    </source>
</reference>
<evidence type="ECO:0000256" key="5">
    <source>
        <dbReference type="ARBA" id="ARBA00023136"/>
    </source>
</evidence>
<dbReference type="Pfam" id="PF00892">
    <property type="entry name" value="EamA"/>
    <property type="match status" value="2"/>
</dbReference>
<dbReference type="PANTHER" id="PTHR22911:SF6">
    <property type="entry name" value="SOLUTE CARRIER FAMILY 35 MEMBER G1"/>
    <property type="match status" value="1"/>
</dbReference>
<feature type="transmembrane region" description="Helical" evidence="7">
    <location>
        <begin position="216"/>
        <end position="238"/>
    </location>
</feature>
<dbReference type="GO" id="GO:0016020">
    <property type="term" value="C:membrane"/>
    <property type="evidence" value="ECO:0007669"/>
    <property type="project" value="UniProtKB-SubCell"/>
</dbReference>
<feature type="transmembrane region" description="Helical" evidence="7">
    <location>
        <begin position="187"/>
        <end position="210"/>
    </location>
</feature>
<comment type="caution">
    <text evidence="9">The sequence shown here is derived from an EMBL/GenBank/DDBJ whole genome shotgun (WGS) entry which is preliminary data.</text>
</comment>
<keyword evidence="5 7" id="KW-0472">Membrane</keyword>
<evidence type="ECO:0000259" key="8">
    <source>
        <dbReference type="Pfam" id="PF00892"/>
    </source>
</evidence>
<proteinExistence type="inferred from homology"/>
<feature type="transmembrane region" description="Helical" evidence="7">
    <location>
        <begin position="38"/>
        <end position="60"/>
    </location>
</feature>
<feature type="transmembrane region" description="Helical" evidence="7">
    <location>
        <begin position="245"/>
        <end position="265"/>
    </location>
</feature>
<dbReference type="PANTHER" id="PTHR22911">
    <property type="entry name" value="ACYL-MALONYL CONDENSING ENZYME-RELATED"/>
    <property type="match status" value="1"/>
</dbReference>
<evidence type="ECO:0000313" key="10">
    <source>
        <dbReference type="Proteomes" id="UP001149009"/>
    </source>
</evidence>
<evidence type="ECO:0000256" key="4">
    <source>
        <dbReference type="ARBA" id="ARBA00022989"/>
    </source>
</evidence>
<name>A0A9X3B646_9HYPH</name>
<dbReference type="RefSeq" id="WP_261514605.1">
    <property type="nucleotide sequence ID" value="NZ_JAODNV010000006.1"/>
</dbReference>
<evidence type="ECO:0000313" key="9">
    <source>
        <dbReference type="EMBL" id="MCT8989752.1"/>
    </source>
</evidence>
<organism evidence="9 10">
    <name type="scientific">Chelativorans petroleitrophicus</name>
    <dbReference type="NCBI Taxonomy" id="2975484"/>
    <lineage>
        <taxon>Bacteria</taxon>
        <taxon>Pseudomonadati</taxon>
        <taxon>Pseudomonadota</taxon>
        <taxon>Alphaproteobacteria</taxon>
        <taxon>Hyphomicrobiales</taxon>
        <taxon>Phyllobacteriaceae</taxon>
        <taxon>Chelativorans</taxon>
    </lineage>
</organism>
<feature type="transmembrane region" description="Helical" evidence="7">
    <location>
        <begin position="124"/>
        <end position="144"/>
    </location>
</feature>
<gene>
    <name evidence="9" type="ORF">NYR54_05525</name>
</gene>
<feature type="domain" description="EamA" evidence="8">
    <location>
        <begin position="11"/>
        <end position="140"/>
    </location>
</feature>
<comment type="similarity">
    <text evidence="2">Belongs to the drug/metabolite transporter (DMT) superfamily. 10 TMS drug/metabolite exporter (DME) (TC 2.A.7.3) family.</text>
</comment>
<dbReference type="AlphaFoldDB" id="A0A9X3B646"/>
<keyword evidence="3 7" id="KW-0812">Transmembrane</keyword>
<feature type="region of interest" description="Disordered" evidence="6">
    <location>
        <begin position="299"/>
        <end position="318"/>
    </location>
</feature>
<keyword evidence="10" id="KW-1185">Reference proteome</keyword>
<evidence type="ECO:0000256" key="3">
    <source>
        <dbReference type="ARBA" id="ARBA00022692"/>
    </source>
</evidence>
<protein>
    <submittedName>
        <fullName evidence="9">DMT family transporter</fullName>
    </submittedName>
</protein>
<evidence type="ECO:0000256" key="7">
    <source>
        <dbReference type="SAM" id="Phobius"/>
    </source>
</evidence>
<keyword evidence="4 7" id="KW-1133">Transmembrane helix</keyword>
<feature type="domain" description="EamA" evidence="8">
    <location>
        <begin position="160"/>
        <end position="286"/>
    </location>
</feature>
<evidence type="ECO:0000256" key="2">
    <source>
        <dbReference type="ARBA" id="ARBA00009853"/>
    </source>
</evidence>
<accession>A0A9X3B646</accession>
<comment type="subcellular location">
    <subcellularLocation>
        <location evidence="1">Membrane</location>
        <topology evidence="1">Multi-pass membrane protein</topology>
    </subcellularLocation>
</comment>
<dbReference type="SUPFAM" id="SSF103481">
    <property type="entry name" value="Multidrug resistance efflux transporter EmrE"/>
    <property type="match status" value="2"/>
</dbReference>
<feature type="transmembrane region" description="Helical" evidence="7">
    <location>
        <begin position="271"/>
        <end position="291"/>
    </location>
</feature>